<protein>
    <submittedName>
        <fullName evidence="9">Uncharacterized protein</fullName>
    </submittedName>
</protein>
<dbReference type="InterPro" id="IPR008984">
    <property type="entry name" value="SMAD_FHA_dom_sf"/>
</dbReference>
<evidence type="ECO:0000259" key="8">
    <source>
        <dbReference type="PROSITE" id="PS51058"/>
    </source>
</evidence>
<proteinExistence type="predicted"/>
<dbReference type="InterPro" id="IPR050690">
    <property type="entry name" value="JHDM1_Histone_Demethylase"/>
</dbReference>
<feature type="region of interest" description="Disordered" evidence="5">
    <location>
        <begin position="112"/>
        <end position="148"/>
    </location>
</feature>
<feature type="region of interest" description="Disordered" evidence="5">
    <location>
        <begin position="1"/>
        <end position="21"/>
    </location>
</feature>
<evidence type="ECO:0000313" key="9">
    <source>
        <dbReference type="EMBL" id="RAW38455.1"/>
    </source>
</evidence>
<evidence type="ECO:0000256" key="5">
    <source>
        <dbReference type="SAM" id="MobiDB-lite"/>
    </source>
</evidence>
<feature type="domain" description="C2H2-type" evidence="7">
    <location>
        <begin position="985"/>
        <end position="1013"/>
    </location>
</feature>
<name>A0A329SPC7_9STRA</name>
<dbReference type="PROSITE" id="PS00028">
    <property type="entry name" value="ZINC_FINGER_C2H2_1"/>
    <property type="match status" value="1"/>
</dbReference>
<organism evidence="9 10">
    <name type="scientific">Phytophthora cactorum</name>
    <dbReference type="NCBI Taxonomy" id="29920"/>
    <lineage>
        <taxon>Eukaryota</taxon>
        <taxon>Sar</taxon>
        <taxon>Stramenopiles</taxon>
        <taxon>Oomycota</taxon>
        <taxon>Peronosporomycetes</taxon>
        <taxon>Peronosporales</taxon>
        <taxon>Peronosporaceae</taxon>
        <taxon>Phytophthora</taxon>
    </lineage>
</organism>
<feature type="domain" description="CXXC-type" evidence="8">
    <location>
        <begin position="864"/>
        <end position="911"/>
    </location>
</feature>
<dbReference type="VEuPathDB" id="FungiDB:PC110_g5292"/>
<feature type="region of interest" description="Disordered" evidence="5">
    <location>
        <begin position="700"/>
        <end position="719"/>
    </location>
</feature>
<dbReference type="Pfam" id="PF02008">
    <property type="entry name" value="zf-CXXC"/>
    <property type="match status" value="2"/>
</dbReference>
<dbReference type="InterPro" id="IPR013087">
    <property type="entry name" value="Znf_C2H2_type"/>
</dbReference>
<evidence type="ECO:0000256" key="1">
    <source>
        <dbReference type="ARBA" id="ARBA00022723"/>
    </source>
</evidence>
<dbReference type="EMBL" id="MJFZ01000088">
    <property type="protein sequence ID" value="RAW38455.1"/>
    <property type="molecule type" value="Genomic_DNA"/>
</dbReference>
<feature type="region of interest" description="Disordered" evidence="5">
    <location>
        <begin position="181"/>
        <end position="266"/>
    </location>
</feature>
<dbReference type="InterPro" id="IPR027417">
    <property type="entry name" value="P-loop_NTPase"/>
</dbReference>
<dbReference type="Gene3D" id="3.40.50.10810">
    <property type="entry name" value="Tandem AAA-ATPase domain"/>
    <property type="match status" value="1"/>
</dbReference>
<dbReference type="AlphaFoldDB" id="A0A329SPC7"/>
<feature type="compositionally biased region" description="Polar residues" evidence="5">
    <location>
        <begin position="801"/>
        <end position="819"/>
    </location>
</feature>
<dbReference type="Proteomes" id="UP000251314">
    <property type="component" value="Unassembled WGS sequence"/>
</dbReference>
<reference evidence="9 10" key="1">
    <citation type="submission" date="2018-01" db="EMBL/GenBank/DDBJ databases">
        <title>Draft genome of the strawberry crown rot pathogen Phytophthora cactorum.</title>
        <authorList>
            <person name="Armitage A.D."/>
            <person name="Lysoe E."/>
            <person name="Nellist C.F."/>
            <person name="Harrison R.J."/>
            <person name="Brurberg M.B."/>
        </authorList>
    </citation>
    <scope>NUCLEOTIDE SEQUENCE [LARGE SCALE GENOMIC DNA]</scope>
    <source>
        <strain evidence="9 10">10300</strain>
    </source>
</reference>
<gene>
    <name evidence="9" type="ORF">PC110_g5292</name>
</gene>
<dbReference type="CDD" id="cd22701">
    <property type="entry name" value="FHA_FKH1-like"/>
    <property type="match status" value="1"/>
</dbReference>
<dbReference type="PROSITE" id="PS50157">
    <property type="entry name" value="ZINC_FINGER_C2H2_2"/>
    <property type="match status" value="1"/>
</dbReference>
<dbReference type="GO" id="GO:0008270">
    <property type="term" value="F:zinc ion binding"/>
    <property type="evidence" value="ECO:0007669"/>
    <property type="project" value="UniProtKB-KW"/>
</dbReference>
<sequence length="1194" mass="130074">MAGGGQPTDSGSSGDVHASGLTILAESSVARTMNSEEMTAHRDAEQEQVRVKLEKARTRMGSSLAAIPTGREYDSRPDALDEPVYDALEKAYNAAFLVHPPAEAELVHKEEPMVRHKEKLSAEDGGKVTGPGLKESKDGNEDEQTSQVGTLKSMCLSTMQQHADSNEQGEVNDGQLKKNIDSASEARRTVSSTGPGSEGAHSAGDVGGRSEAPASLSADSAMSTASPPQSPMSALNRTSSEDGFLSTPEPKRKPHHMTMKADAGKNRVGRADHLSLNEFLVSELEVYCSQLLERGLPKRGSSGASDLARITGLQLFQDHQRALMDFDDEWTRSHNDSFRLAPTTSDELPRVSSTISANPFQQGIANPIGVDEWATLLTQVRASSTKSTPAGTCYTPEMIIGGGSGDLFASYKRGSNGFIVGEDSCHNERLQVSAFMAQIASSQHTSAFYVVVAAGSDLARWEKALSSEQHIQLYPYWGSKQDRQNLLQLLSNEYFSTRNVSAHVLLTSYEVFMEDISIVASLQCQLSVIDIPRQATDQIAAIWPQLLSLRCRQRLLLCQPSFNVDARKLVHFLVPELFSSRRKLLAWNSAAFHTHQIRAVCNVVKTFMLDSNEEACTAFMTKVESCTKQNSEIEMAALDTLNKQGIVRAIEPSIMVPVKRVVNRKSCSRPSGHVPAKGKLEPQDTAMDPVDSQLTIKAPNALKKRRGNDGTPGSRQRIGRCGKCSGCLAEDCMKCGHCQDMKKYGGPGLRKQSCKDRKCLNPKIWGYATRKRKRSKTKRAGPGDTNSVKGDMEVDDDGSVAYSSVESDGESVSTATYGNGDSDDESLRYSDATMDSPRDLLLPASDTSLDDHLSLSDLSSRSASTKSRVVRCGECEGCNAPDCMKCPHCLDMKKYGGPGLRKQTCKTRKCNAPKILMLNKAKGGHDQYVDEKGNVVYSGLNDSTFPGFYEAPDRAESASPSAKSESGVLTVMQECERYVKPRLVFACVDCAARFSSSRVLNFHTRVEHATSTNQGTLSTLWERDASRMFLRPVYQNAMISAQFKQQDKSSPSSPLGYAKLEGQSFQYFFVEPLVVLGRMESRWCNLYKDMGFGNLKGLPGGTVDCHIGNDSMIATRHAVISWDARTSSFVIECLSLRTPISVNGREISFSSPPAALSSRNLIQIGASVFYFLLPKASKASLTSKGIEGGSTPRA</sequence>
<dbReference type="InterPro" id="IPR002857">
    <property type="entry name" value="Znf_CXXC"/>
</dbReference>
<evidence type="ECO:0000256" key="4">
    <source>
        <dbReference type="PROSITE-ProRule" id="PRU00042"/>
    </source>
</evidence>
<dbReference type="PROSITE" id="PS51058">
    <property type="entry name" value="ZF_CXXC"/>
    <property type="match status" value="2"/>
</dbReference>
<dbReference type="PANTHER" id="PTHR23123">
    <property type="entry name" value="PHD/F-BOX CONTAINING PROTEIN"/>
    <property type="match status" value="1"/>
</dbReference>
<evidence type="ECO:0000259" key="7">
    <source>
        <dbReference type="PROSITE" id="PS50157"/>
    </source>
</evidence>
<dbReference type="InterPro" id="IPR000253">
    <property type="entry name" value="FHA_dom"/>
</dbReference>
<dbReference type="InterPro" id="IPR038718">
    <property type="entry name" value="SNF2-like_sf"/>
</dbReference>
<keyword evidence="1" id="KW-0479">Metal-binding</keyword>
<evidence type="ECO:0000313" key="10">
    <source>
        <dbReference type="Proteomes" id="UP000251314"/>
    </source>
</evidence>
<keyword evidence="10" id="KW-1185">Reference proteome</keyword>
<evidence type="ECO:0000256" key="3">
    <source>
        <dbReference type="ARBA" id="ARBA00022833"/>
    </source>
</evidence>
<feature type="region of interest" description="Disordered" evidence="5">
    <location>
        <begin position="56"/>
        <end position="78"/>
    </location>
</feature>
<dbReference type="GO" id="GO:0005524">
    <property type="term" value="F:ATP binding"/>
    <property type="evidence" value="ECO:0007669"/>
    <property type="project" value="InterPro"/>
</dbReference>
<feature type="region of interest" description="Disordered" evidence="5">
    <location>
        <begin position="666"/>
        <end position="686"/>
    </location>
</feature>
<feature type="domain" description="CXXC-type" evidence="8">
    <location>
        <begin position="713"/>
        <end position="760"/>
    </location>
</feature>
<feature type="domain" description="FHA" evidence="6">
    <location>
        <begin position="1074"/>
        <end position="1147"/>
    </location>
</feature>
<keyword evidence="2 4" id="KW-0863">Zinc-finger</keyword>
<feature type="region of interest" description="Disordered" evidence="5">
    <location>
        <begin position="770"/>
        <end position="831"/>
    </location>
</feature>
<evidence type="ECO:0000256" key="2">
    <source>
        <dbReference type="ARBA" id="ARBA00022771"/>
    </source>
</evidence>
<dbReference type="Gene3D" id="3.40.50.300">
    <property type="entry name" value="P-loop containing nucleotide triphosphate hydrolases"/>
    <property type="match status" value="1"/>
</dbReference>
<evidence type="ECO:0000259" key="6">
    <source>
        <dbReference type="PROSITE" id="PS50006"/>
    </source>
</evidence>
<dbReference type="OrthoDB" id="65313at2759"/>
<feature type="compositionally biased region" description="Polar residues" evidence="5">
    <location>
        <begin position="217"/>
        <end position="238"/>
    </location>
</feature>
<feature type="compositionally biased region" description="Basic and acidic residues" evidence="5">
    <location>
        <begin position="112"/>
        <end position="126"/>
    </location>
</feature>
<comment type="caution">
    <text evidence="9">The sequence shown here is derived from an EMBL/GenBank/DDBJ whole genome shotgun (WGS) entry which is preliminary data.</text>
</comment>
<dbReference type="PROSITE" id="PS50006">
    <property type="entry name" value="FHA_DOMAIN"/>
    <property type="match status" value="1"/>
</dbReference>
<keyword evidence="3" id="KW-0862">Zinc</keyword>
<dbReference type="InterPro" id="IPR000330">
    <property type="entry name" value="SNF2_N"/>
</dbReference>
<dbReference type="GO" id="GO:0003677">
    <property type="term" value="F:DNA binding"/>
    <property type="evidence" value="ECO:0007669"/>
    <property type="project" value="InterPro"/>
</dbReference>
<dbReference type="SUPFAM" id="SSF49879">
    <property type="entry name" value="SMAD/FHA domain"/>
    <property type="match status" value="1"/>
</dbReference>
<dbReference type="Pfam" id="PF00176">
    <property type="entry name" value="SNF2-rel_dom"/>
    <property type="match status" value="1"/>
</dbReference>
<dbReference type="STRING" id="29920.A0A329SPC7"/>
<feature type="compositionally biased region" description="Basic residues" evidence="5">
    <location>
        <begin position="770"/>
        <end position="779"/>
    </location>
</feature>
<accession>A0A329SPC7</accession>